<dbReference type="Pfam" id="PF00082">
    <property type="entry name" value="Peptidase_S8"/>
    <property type="match status" value="1"/>
</dbReference>
<dbReference type="GO" id="GO:0006508">
    <property type="term" value="P:proteolysis"/>
    <property type="evidence" value="ECO:0007669"/>
    <property type="project" value="InterPro"/>
</dbReference>
<dbReference type="GO" id="GO:0004252">
    <property type="term" value="F:serine-type endopeptidase activity"/>
    <property type="evidence" value="ECO:0007669"/>
    <property type="project" value="InterPro"/>
</dbReference>
<evidence type="ECO:0000256" key="2">
    <source>
        <dbReference type="ARBA" id="ARBA00022729"/>
    </source>
</evidence>
<proteinExistence type="inferred from homology"/>
<reference evidence="6" key="1">
    <citation type="submission" date="2020-07" db="EMBL/GenBank/DDBJ databases">
        <authorList>
            <person name="Lin J."/>
        </authorList>
    </citation>
    <scope>NUCLEOTIDE SEQUENCE</scope>
</reference>
<evidence type="ECO:0000259" key="5">
    <source>
        <dbReference type="Pfam" id="PF00082"/>
    </source>
</evidence>
<sequence>MSCPHISGVVGLLKTLYPHWSPAAIKSAIMTSARTRDNKEEPMLNSSFVRATPFSYGSGHVRPNRAMDPGLVYDLTTSDYLNFLCALGYKADQLALFTTGTAPYKCPAKPIRLEDFNYLRSLSRTCLARSRKDKAREAIFYSYTRHIKAEQLKQHPKVISVFEDRAYKPLTTHSWASLDLVRHGVVPASSIGRKSNYGEDVIVANLDSGVWPESASFGDEGMGPVPSRWRGFCDNNTKEGVPCNREWRKCAPPASSPTRPAMSKATGPTRSLPSAATPSPAPANSASPTATASGGGAPLARVASYAICWPDAQGDTACTNSDTLAAFDAAIHDRVDVLSLSFGPSANFLFFLLYSFLNDASMIAGLGCMRRRTGSPWCALPETTGARDGRQRSTVGHHGGASATDRRRGEDHSYSGE</sequence>
<dbReference type="InterPro" id="IPR000209">
    <property type="entry name" value="Peptidase_S8/S53_dom"/>
</dbReference>
<dbReference type="InterPro" id="IPR045051">
    <property type="entry name" value="SBT"/>
</dbReference>
<dbReference type="EMBL" id="LR862149">
    <property type="protein sequence ID" value="CAD1831453.1"/>
    <property type="molecule type" value="Genomic_DNA"/>
</dbReference>
<keyword evidence="2" id="KW-0732">Signal</keyword>
<feature type="compositionally biased region" description="Low complexity" evidence="4">
    <location>
        <begin position="271"/>
        <end position="292"/>
    </location>
</feature>
<comment type="similarity">
    <text evidence="1 3">Belongs to the peptidase S8 family.</text>
</comment>
<evidence type="ECO:0000256" key="1">
    <source>
        <dbReference type="ARBA" id="ARBA00011073"/>
    </source>
</evidence>
<evidence type="ECO:0000256" key="4">
    <source>
        <dbReference type="SAM" id="MobiDB-lite"/>
    </source>
</evidence>
<dbReference type="InterPro" id="IPR036852">
    <property type="entry name" value="Peptidase_S8/S53_dom_sf"/>
</dbReference>
<accession>A0A6V7PLE0</accession>
<dbReference type="AlphaFoldDB" id="A0A6V7PLE0"/>
<dbReference type="PANTHER" id="PTHR10795">
    <property type="entry name" value="PROPROTEIN CONVERTASE SUBTILISIN/KEXIN"/>
    <property type="match status" value="1"/>
</dbReference>
<dbReference type="Gene3D" id="3.40.50.200">
    <property type="entry name" value="Peptidase S8/S53 domain"/>
    <property type="match status" value="2"/>
</dbReference>
<evidence type="ECO:0000256" key="3">
    <source>
        <dbReference type="PROSITE-ProRule" id="PRU01240"/>
    </source>
</evidence>
<dbReference type="PROSITE" id="PS51892">
    <property type="entry name" value="SUBTILASE"/>
    <property type="match status" value="1"/>
</dbReference>
<feature type="region of interest" description="Disordered" evidence="4">
    <location>
        <begin position="243"/>
        <end position="293"/>
    </location>
</feature>
<gene>
    <name evidence="6" type="ORF">CB5_LOCUS14664</name>
</gene>
<comment type="caution">
    <text evidence="3">Lacks conserved residue(s) required for the propagation of feature annotation.</text>
</comment>
<feature type="domain" description="Peptidase S8/S53" evidence="5">
    <location>
        <begin position="1"/>
        <end position="47"/>
    </location>
</feature>
<protein>
    <recommendedName>
        <fullName evidence="5">Peptidase S8/S53 domain-containing protein</fullName>
    </recommendedName>
</protein>
<name>A0A6V7PLE0_ANACO</name>
<organism evidence="6">
    <name type="scientific">Ananas comosus var. bracteatus</name>
    <name type="common">red pineapple</name>
    <dbReference type="NCBI Taxonomy" id="296719"/>
    <lineage>
        <taxon>Eukaryota</taxon>
        <taxon>Viridiplantae</taxon>
        <taxon>Streptophyta</taxon>
        <taxon>Embryophyta</taxon>
        <taxon>Tracheophyta</taxon>
        <taxon>Spermatophyta</taxon>
        <taxon>Magnoliopsida</taxon>
        <taxon>Liliopsida</taxon>
        <taxon>Poales</taxon>
        <taxon>Bromeliaceae</taxon>
        <taxon>Bromelioideae</taxon>
        <taxon>Ananas</taxon>
    </lineage>
</organism>
<feature type="compositionally biased region" description="Basic and acidic residues" evidence="4">
    <location>
        <begin position="404"/>
        <end position="417"/>
    </location>
</feature>
<evidence type="ECO:0000313" key="6">
    <source>
        <dbReference type="EMBL" id="CAD1831453.1"/>
    </source>
</evidence>
<feature type="region of interest" description="Disordered" evidence="4">
    <location>
        <begin position="381"/>
        <end position="417"/>
    </location>
</feature>
<dbReference type="SUPFAM" id="SSF52743">
    <property type="entry name" value="Subtilisin-like"/>
    <property type="match status" value="2"/>
</dbReference>